<dbReference type="PANTHER" id="PTHR30290">
    <property type="entry name" value="PERIPLASMIC BINDING COMPONENT OF ABC TRANSPORTER"/>
    <property type="match status" value="1"/>
</dbReference>
<keyword evidence="8" id="KW-1185">Reference proteome</keyword>
<dbReference type="EMBL" id="RWJF01000001">
    <property type="protein sequence ID" value="RST30241.1"/>
    <property type="molecule type" value="Genomic_DNA"/>
</dbReference>
<evidence type="ECO:0000256" key="4">
    <source>
        <dbReference type="ARBA" id="ARBA00022729"/>
    </source>
</evidence>
<evidence type="ECO:0000313" key="7">
    <source>
        <dbReference type="EMBL" id="RST30241.1"/>
    </source>
</evidence>
<accession>A0A429V8E8</accession>
<organism evidence="7 8">
    <name type="scientific">Sphingomonas ginkgonis</name>
    <dbReference type="NCBI Taxonomy" id="2315330"/>
    <lineage>
        <taxon>Bacteria</taxon>
        <taxon>Pseudomonadati</taxon>
        <taxon>Pseudomonadota</taxon>
        <taxon>Alphaproteobacteria</taxon>
        <taxon>Sphingomonadales</taxon>
        <taxon>Sphingomonadaceae</taxon>
        <taxon>Sphingomonas</taxon>
    </lineage>
</organism>
<dbReference type="GO" id="GO:0015833">
    <property type="term" value="P:peptide transport"/>
    <property type="evidence" value="ECO:0007669"/>
    <property type="project" value="TreeGrafter"/>
</dbReference>
<protein>
    <submittedName>
        <fullName evidence="7">ABC transporter substrate-binding protein</fullName>
    </submittedName>
</protein>
<dbReference type="Proteomes" id="UP000274661">
    <property type="component" value="Unassembled WGS sequence"/>
</dbReference>
<keyword evidence="3" id="KW-0813">Transport</keyword>
<dbReference type="InterPro" id="IPR000914">
    <property type="entry name" value="SBP_5_dom"/>
</dbReference>
<evidence type="ECO:0000313" key="8">
    <source>
        <dbReference type="Proteomes" id="UP000274661"/>
    </source>
</evidence>
<evidence type="ECO:0000256" key="3">
    <source>
        <dbReference type="ARBA" id="ARBA00022448"/>
    </source>
</evidence>
<dbReference type="Gene3D" id="3.10.105.10">
    <property type="entry name" value="Dipeptide-binding Protein, Domain 3"/>
    <property type="match status" value="1"/>
</dbReference>
<dbReference type="PROSITE" id="PS51257">
    <property type="entry name" value="PROKAR_LIPOPROTEIN"/>
    <property type="match status" value="1"/>
</dbReference>
<reference evidence="7 8" key="1">
    <citation type="submission" date="2018-12" db="EMBL/GenBank/DDBJ databases">
        <title>Sphingomonas sp. HMF7854 Genome sequencing and assembly.</title>
        <authorList>
            <person name="Cha I."/>
            <person name="Kang H."/>
            <person name="Kim H."/>
            <person name="Kang J."/>
            <person name="Joh K."/>
        </authorList>
    </citation>
    <scope>NUCLEOTIDE SEQUENCE [LARGE SCALE GENOMIC DNA]</scope>
    <source>
        <strain evidence="7 8">HMF7854</strain>
    </source>
</reference>
<gene>
    <name evidence="7" type="ORF">HMF7854_04920</name>
</gene>
<evidence type="ECO:0000259" key="6">
    <source>
        <dbReference type="Pfam" id="PF00496"/>
    </source>
</evidence>
<comment type="caution">
    <text evidence="7">The sequence shown here is derived from an EMBL/GenBank/DDBJ whole genome shotgun (WGS) entry which is preliminary data.</text>
</comment>
<dbReference type="RefSeq" id="WP_126718073.1">
    <property type="nucleotide sequence ID" value="NZ_RWJF01000001.1"/>
</dbReference>
<comment type="similarity">
    <text evidence="2">Belongs to the bacterial solute-binding protein 5 family.</text>
</comment>
<dbReference type="GO" id="GO:1904680">
    <property type="term" value="F:peptide transmembrane transporter activity"/>
    <property type="evidence" value="ECO:0007669"/>
    <property type="project" value="TreeGrafter"/>
</dbReference>
<keyword evidence="4" id="KW-0732">Signal</keyword>
<evidence type="ECO:0000256" key="5">
    <source>
        <dbReference type="SAM" id="MobiDB-lite"/>
    </source>
</evidence>
<dbReference type="PANTHER" id="PTHR30290:SF10">
    <property type="entry name" value="PERIPLASMIC OLIGOPEPTIDE-BINDING PROTEIN-RELATED"/>
    <property type="match status" value="1"/>
</dbReference>
<evidence type="ECO:0000256" key="1">
    <source>
        <dbReference type="ARBA" id="ARBA00004418"/>
    </source>
</evidence>
<name>A0A429V8E8_9SPHN</name>
<feature type="domain" description="Solute-binding protein family 5" evidence="6">
    <location>
        <begin position="69"/>
        <end position="373"/>
    </location>
</feature>
<dbReference type="SUPFAM" id="SSF53850">
    <property type="entry name" value="Periplasmic binding protein-like II"/>
    <property type="match status" value="1"/>
</dbReference>
<evidence type="ECO:0000256" key="2">
    <source>
        <dbReference type="ARBA" id="ARBA00005695"/>
    </source>
</evidence>
<dbReference type="Pfam" id="PF00496">
    <property type="entry name" value="SBP_bac_5"/>
    <property type="match status" value="1"/>
</dbReference>
<sequence>MRRLGIAGLLGALLLVGGCRQKADDRLDVALIGGPPQLVEPDRGQLTTADAVLLGATAQGLVQFDPAGNIVPGLAERWNVSSDGLSYIFRIAQTSWPDGRKVSAEDVVRLLKRQLRAASRNPLKDTAGAIDEIQAMTDRVVDIELRGPRPNLLQLLAQPEFALLRDQGGTGPFRIRGRSNDGRVELGRETPGPDGEPAQRERAVLAAQPASLAIARFASGTNDLVLGGTFADLPLAQAARLPRNTLRYDPAAGLFGLVPARRDGPIADPRLRDLLNRAIDRTALVAALDVPDLAGRATILQFGLDGLGDPPVPPWLAEDPARRRAELLNVADQLFGKGKPRPVLLLDIPVSPGGRIVIDALRASWRPLGIRVLAAGPDATPDLRLVDRVAPSTSPAWFLRTFRCEFTAVCNPLADTLLDAARDTPVAAQRGALFGQAAALMEAQTLFLPIAAPVRWSLVSRDLPGFQENRFARHPLSGMTNRNGNE</sequence>
<dbReference type="AlphaFoldDB" id="A0A429V8E8"/>
<dbReference type="InterPro" id="IPR039424">
    <property type="entry name" value="SBP_5"/>
</dbReference>
<comment type="subcellular location">
    <subcellularLocation>
        <location evidence="1">Periplasm</location>
    </subcellularLocation>
</comment>
<dbReference type="Gene3D" id="3.40.190.10">
    <property type="entry name" value="Periplasmic binding protein-like II"/>
    <property type="match status" value="1"/>
</dbReference>
<feature type="region of interest" description="Disordered" evidence="5">
    <location>
        <begin position="172"/>
        <end position="198"/>
    </location>
</feature>
<feature type="compositionally biased region" description="Basic and acidic residues" evidence="5">
    <location>
        <begin position="178"/>
        <end position="188"/>
    </location>
</feature>
<proteinExistence type="inferred from homology"/>
<dbReference type="GO" id="GO:0030313">
    <property type="term" value="C:cell envelope"/>
    <property type="evidence" value="ECO:0007669"/>
    <property type="project" value="UniProtKB-SubCell"/>
</dbReference>
<dbReference type="OrthoDB" id="9803988at2"/>